<name>A0ABQ8JTN1_DERPT</name>
<evidence type="ECO:0000313" key="1">
    <source>
        <dbReference type="EMBL" id="KAH9425974.1"/>
    </source>
</evidence>
<proteinExistence type="predicted"/>
<keyword evidence="2" id="KW-1185">Reference proteome</keyword>
<dbReference type="EMBL" id="NJHN03000014">
    <property type="protein sequence ID" value="KAH9425974.1"/>
    <property type="molecule type" value="Genomic_DNA"/>
</dbReference>
<accession>A0ABQ8JTN1</accession>
<organism evidence="1 2">
    <name type="scientific">Dermatophagoides pteronyssinus</name>
    <name type="common">European house dust mite</name>
    <dbReference type="NCBI Taxonomy" id="6956"/>
    <lineage>
        <taxon>Eukaryota</taxon>
        <taxon>Metazoa</taxon>
        <taxon>Ecdysozoa</taxon>
        <taxon>Arthropoda</taxon>
        <taxon>Chelicerata</taxon>
        <taxon>Arachnida</taxon>
        <taxon>Acari</taxon>
        <taxon>Acariformes</taxon>
        <taxon>Sarcoptiformes</taxon>
        <taxon>Astigmata</taxon>
        <taxon>Psoroptidia</taxon>
        <taxon>Analgoidea</taxon>
        <taxon>Pyroglyphidae</taxon>
        <taxon>Dermatophagoidinae</taxon>
        <taxon>Dermatophagoides</taxon>
    </lineage>
</organism>
<comment type="caution">
    <text evidence="1">The sequence shown here is derived from an EMBL/GenBank/DDBJ whole genome shotgun (WGS) entry which is preliminary data.</text>
</comment>
<reference evidence="1 2" key="2">
    <citation type="journal article" date="2022" name="Mol. Biol. Evol.">
        <title>Comparative Genomics Reveals Insights into the Divergent Evolution of Astigmatic Mites and Household Pest Adaptations.</title>
        <authorList>
            <person name="Xiong Q."/>
            <person name="Wan A.T."/>
            <person name="Liu X."/>
            <person name="Fung C.S."/>
            <person name="Xiao X."/>
            <person name="Malainual N."/>
            <person name="Hou J."/>
            <person name="Wang L."/>
            <person name="Wang M."/>
            <person name="Yang K.Y."/>
            <person name="Cui Y."/>
            <person name="Leung E.L."/>
            <person name="Nong W."/>
            <person name="Shin S.K."/>
            <person name="Au S.W."/>
            <person name="Jeong K.Y."/>
            <person name="Chew F.T."/>
            <person name="Hui J.H."/>
            <person name="Leung T.F."/>
            <person name="Tungtrongchitr A."/>
            <person name="Zhong N."/>
            <person name="Liu Z."/>
            <person name="Tsui S.K."/>
        </authorList>
    </citation>
    <scope>NUCLEOTIDE SEQUENCE [LARGE SCALE GENOMIC DNA]</scope>
    <source>
        <strain evidence="1">Derp</strain>
    </source>
</reference>
<evidence type="ECO:0000313" key="2">
    <source>
        <dbReference type="Proteomes" id="UP000887458"/>
    </source>
</evidence>
<reference evidence="1 2" key="1">
    <citation type="journal article" date="2018" name="J. Allergy Clin. Immunol.">
        <title>High-quality assembly of Dermatophagoides pteronyssinus genome and transcriptome reveals a wide range of novel allergens.</title>
        <authorList>
            <person name="Liu X.Y."/>
            <person name="Yang K.Y."/>
            <person name="Wang M.Q."/>
            <person name="Kwok J.S."/>
            <person name="Zeng X."/>
            <person name="Yang Z."/>
            <person name="Xiao X.J."/>
            <person name="Lau C.P."/>
            <person name="Li Y."/>
            <person name="Huang Z.M."/>
            <person name="Ba J.G."/>
            <person name="Yim A.K."/>
            <person name="Ouyang C.Y."/>
            <person name="Ngai S.M."/>
            <person name="Chan T.F."/>
            <person name="Leung E.L."/>
            <person name="Liu L."/>
            <person name="Liu Z.G."/>
            <person name="Tsui S.K."/>
        </authorList>
    </citation>
    <scope>NUCLEOTIDE SEQUENCE [LARGE SCALE GENOMIC DNA]</scope>
    <source>
        <strain evidence="1">Derp</strain>
    </source>
</reference>
<protein>
    <recommendedName>
        <fullName evidence="3">Transmembrane protein</fullName>
    </recommendedName>
</protein>
<sequence>MIEKNIPKAEQNDTKRINEQQQQQFIRFSKRFCFIIFLFYHSLLIRIQKQPILEADWPIFEMNKINNDQTQPTTKTCESGMNDDDVTFQRITIGQFSNSRRQK</sequence>
<gene>
    <name evidence="1" type="ORF">DERP_015299</name>
</gene>
<evidence type="ECO:0008006" key="3">
    <source>
        <dbReference type="Google" id="ProtNLM"/>
    </source>
</evidence>
<dbReference type="Proteomes" id="UP000887458">
    <property type="component" value="Unassembled WGS sequence"/>
</dbReference>